<feature type="transmembrane region" description="Helical" evidence="5">
    <location>
        <begin position="83"/>
        <end position="101"/>
    </location>
</feature>
<reference evidence="7 8" key="1">
    <citation type="journal article" date="2019" name="Int. J. Syst. Evol. Microbiol.">
        <title>The Global Catalogue of Microorganisms (GCM) 10K type strain sequencing project: providing services to taxonomists for standard genome sequencing and annotation.</title>
        <authorList>
            <consortium name="The Broad Institute Genomics Platform"/>
            <consortium name="The Broad Institute Genome Sequencing Center for Infectious Disease"/>
            <person name="Wu L."/>
            <person name="Ma J."/>
        </authorList>
    </citation>
    <scope>NUCLEOTIDE SEQUENCE [LARGE SCALE GENOMIC DNA]</scope>
    <source>
        <strain evidence="7 8">JCM 14942</strain>
    </source>
</reference>
<comment type="caution">
    <text evidence="7">The sequence shown here is derived from an EMBL/GenBank/DDBJ whole genome shotgun (WGS) entry which is preliminary data.</text>
</comment>
<feature type="transmembrane region" description="Helical" evidence="5">
    <location>
        <begin position="261"/>
        <end position="278"/>
    </location>
</feature>
<proteinExistence type="predicted"/>
<evidence type="ECO:0000313" key="8">
    <source>
        <dbReference type="Proteomes" id="UP001500842"/>
    </source>
</evidence>
<sequence length="445" mass="47753">MPNGERHATDVLTNDTGRARPAEIPAAGPRSAPALPAWPVAVLFGGLPLWWAAGVLDVITIPFGVLAFWLLGRADQVRLPRGFGWWLFFCAWVAASVVMLVQPSGLLTFGYRWLLYAAAGVLFVYVFNAGATLTARRLSGWLTLWFAYMTVGGYLGLLIPTAVVRTPLSHLLPGGLTSNALVDQMVVRRFAQYNPDGFLEVSPRPTAPFLYTNNWGSVYALLVPFVVVYILHTRSELRGRLAAGVLLLSVIPAFLTLNRGMFVSLGVAGAYLGLRALLARRWRALALVAAVGVAGVVLFNVLPVSERLGMRLDETAAATSNDSRLALYAQSLTAVRESPLLGHGVPIEASNPIDPRVGTQGQIWMLLVSHGPVAAVAWVAFFAAMHRRGRRRGDPIGVASSTVLIVGTVQLLFYGMLSYGLPLLMVAAAVSARGPEPEPTGVVVP</sequence>
<accession>A0ABN2AY75</accession>
<evidence type="ECO:0000313" key="7">
    <source>
        <dbReference type="EMBL" id="GAA1529106.1"/>
    </source>
</evidence>
<keyword evidence="4 5" id="KW-0472">Membrane</keyword>
<evidence type="ECO:0000259" key="6">
    <source>
        <dbReference type="Pfam" id="PF04932"/>
    </source>
</evidence>
<dbReference type="RefSeq" id="WP_344112940.1">
    <property type="nucleotide sequence ID" value="NZ_BAAAOR010000026.1"/>
</dbReference>
<keyword evidence="2 5" id="KW-0812">Transmembrane</keyword>
<feature type="transmembrane region" description="Helical" evidence="5">
    <location>
        <begin position="49"/>
        <end position="71"/>
    </location>
</feature>
<evidence type="ECO:0000256" key="1">
    <source>
        <dbReference type="ARBA" id="ARBA00004141"/>
    </source>
</evidence>
<evidence type="ECO:0000256" key="5">
    <source>
        <dbReference type="SAM" id="Phobius"/>
    </source>
</evidence>
<protein>
    <recommendedName>
        <fullName evidence="6">O-antigen ligase-related domain-containing protein</fullName>
    </recommendedName>
</protein>
<gene>
    <name evidence="7" type="ORF">GCM10009788_35700</name>
</gene>
<feature type="transmembrane region" description="Helical" evidence="5">
    <location>
        <begin position="285"/>
        <end position="302"/>
    </location>
</feature>
<feature type="transmembrane region" description="Helical" evidence="5">
    <location>
        <begin position="142"/>
        <end position="163"/>
    </location>
</feature>
<keyword evidence="8" id="KW-1185">Reference proteome</keyword>
<name>A0ABN2AY75_9ACTN</name>
<dbReference type="Pfam" id="PF04932">
    <property type="entry name" value="Wzy_C"/>
    <property type="match status" value="1"/>
</dbReference>
<organism evidence="7 8">
    <name type="scientific">Nocardioides humi</name>
    <dbReference type="NCBI Taxonomy" id="449461"/>
    <lineage>
        <taxon>Bacteria</taxon>
        <taxon>Bacillati</taxon>
        <taxon>Actinomycetota</taxon>
        <taxon>Actinomycetes</taxon>
        <taxon>Propionibacteriales</taxon>
        <taxon>Nocardioidaceae</taxon>
        <taxon>Nocardioides</taxon>
    </lineage>
</organism>
<comment type="subcellular location">
    <subcellularLocation>
        <location evidence="1">Membrane</location>
        <topology evidence="1">Multi-pass membrane protein</topology>
    </subcellularLocation>
</comment>
<feature type="transmembrane region" description="Helical" evidence="5">
    <location>
        <begin position="396"/>
        <end position="417"/>
    </location>
</feature>
<evidence type="ECO:0000256" key="3">
    <source>
        <dbReference type="ARBA" id="ARBA00022989"/>
    </source>
</evidence>
<feature type="transmembrane region" description="Helical" evidence="5">
    <location>
        <begin position="239"/>
        <end position="255"/>
    </location>
</feature>
<dbReference type="Proteomes" id="UP001500842">
    <property type="component" value="Unassembled WGS sequence"/>
</dbReference>
<feature type="transmembrane region" description="Helical" evidence="5">
    <location>
        <begin position="363"/>
        <end position="384"/>
    </location>
</feature>
<keyword evidence="3 5" id="KW-1133">Transmembrane helix</keyword>
<dbReference type="EMBL" id="BAAAOR010000026">
    <property type="protein sequence ID" value="GAA1529106.1"/>
    <property type="molecule type" value="Genomic_DNA"/>
</dbReference>
<dbReference type="InterPro" id="IPR007016">
    <property type="entry name" value="O-antigen_ligase-rel_domated"/>
</dbReference>
<feature type="domain" description="O-antigen ligase-related" evidence="6">
    <location>
        <begin position="245"/>
        <end position="350"/>
    </location>
</feature>
<evidence type="ECO:0000256" key="4">
    <source>
        <dbReference type="ARBA" id="ARBA00023136"/>
    </source>
</evidence>
<evidence type="ECO:0000256" key="2">
    <source>
        <dbReference type="ARBA" id="ARBA00022692"/>
    </source>
</evidence>
<feature type="transmembrane region" description="Helical" evidence="5">
    <location>
        <begin position="215"/>
        <end position="232"/>
    </location>
</feature>
<feature type="transmembrane region" description="Helical" evidence="5">
    <location>
        <begin position="113"/>
        <end position="135"/>
    </location>
</feature>